<dbReference type="SUPFAM" id="SSF53098">
    <property type="entry name" value="Ribonuclease H-like"/>
    <property type="match status" value="1"/>
</dbReference>
<comment type="caution">
    <text evidence="2">The sequence shown here is derived from an EMBL/GenBank/DDBJ whole genome shotgun (WGS) entry which is preliminary data.</text>
</comment>
<dbReference type="EMBL" id="NMUH01006357">
    <property type="protein sequence ID" value="MQM15087.1"/>
    <property type="molecule type" value="Genomic_DNA"/>
</dbReference>
<gene>
    <name evidence="2" type="ORF">Taro_048024</name>
</gene>
<keyword evidence="3" id="KW-1185">Reference proteome</keyword>
<sequence length="178" mass="20072">MRLHRSEQELILELTKAPNPNELQILYGLSYVPKCSVKMLKLIRWIPPIHDFSLNIDGACQGNPGECGGGGCIRDSQGSVHVAFSHYYGEGTGMIAEIRALCDGLRLAISLGYKVSIVYSNSQVFLKSISEDKVISWRSYRWWREAKVLFSRELIQLSHVYRETNQLADSLANLAIKN</sequence>
<proteinExistence type="predicted"/>
<dbReference type="CDD" id="cd06222">
    <property type="entry name" value="RNase_H_like"/>
    <property type="match status" value="1"/>
</dbReference>
<accession>A0A843X1Z3</accession>
<evidence type="ECO:0000313" key="3">
    <source>
        <dbReference type="Proteomes" id="UP000652761"/>
    </source>
</evidence>
<dbReference type="InterPro" id="IPR044730">
    <property type="entry name" value="RNase_H-like_dom_plant"/>
</dbReference>
<evidence type="ECO:0000313" key="2">
    <source>
        <dbReference type="EMBL" id="MQM15087.1"/>
    </source>
</evidence>
<dbReference type="Pfam" id="PF13456">
    <property type="entry name" value="RVT_3"/>
    <property type="match status" value="1"/>
</dbReference>
<organism evidence="2 3">
    <name type="scientific">Colocasia esculenta</name>
    <name type="common">Wild taro</name>
    <name type="synonym">Arum esculentum</name>
    <dbReference type="NCBI Taxonomy" id="4460"/>
    <lineage>
        <taxon>Eukaryota</taxon>
        <taxon>Viridiplantae</taxon>
        <taxon>Streptophyta</taxon>
        <taxon>Embryophyta</taxon>
        <taxon>Tracheophyta</taxon>
        <taxon>Spermatophyta</taxon>
        <taxon>Magnoliopsida</taxon>
        <taxon>Liliopsida</taxon>
        <taxon>Araceae</taxon>
        <taxon>Aroideae</taxon>
        <taxon>Colocasieae</taxon>
        <taxon>Colocasia</taxon>
    </lineage>
</organism>
<feature type="domain" description="RNase H type-1" evidence="1">
    <location>
        <begin position="55"/>
        <end position="175"/>
    </location>
</feature>
<reference evidence="2" key="1">
    <citation type="submission" date="2017-07" db="EMBL/GenBank/DDBJ databases">
        <title>Taro Niue Genome Assembly and Annotation.</title>
        <authorList>
            <person name="Atibalentja N."/>
            <person name="Keating K."/>
            <person name="Fields C.J."/>
        </authorList>
    </citation>
    <scope>NUCLEOTIDE SEQUENCE</scope>
    <source>
        <strain evidence="2">Niue_2</strain>
        <tissue evidence="2">Leaf</tissue>
    </source>
</reference>
<protein>
    <recommendedName>
        <fullName evidence="1">RNase H type-1 domain-containing protein</fullName>
    </recommendedName>
</protein>
<dbReference type="AlphaFoldDB" id="A0A843X1Z3"/>
<dbReference type="InterPro" id="IPR036397">
    <property type="entry name" value="RNaseH_sf"/>
</dbReference>
<dbReference type="PANTHER" id="PTHR47723:SF19">
    <property type="entry name" value="POLYNUCLEOTIDYL TRANSFERASE, RIBONUCLEASE H-LIKE SUPERFAMILY PROTEIN"/>
    <property type="match status" value="1"/>
</dbReference>
<dbReference type="GO" id="GO:0003676">
    <property type="term" value="F:nucleic acid binding"/>
    <property type="evidence" value="ECO:0007669"/>
    <property type="project" value="InterPro"/>
</dbReference>
<name>A0A843X1Z3_COLES</name>
<dbReference type="OrthoDB" id="597234at2759"/>
<dbReference type="Gene3D" id="3.30.420.10">
    <property type="entry name" value="Ribonuclease H-like superfamily/Ribonuclease H"/>
    <property type="match status" value="1"/>
</dbReference>
<dbReference type="Proteomes" id="UP000652761">
    <property type="component" value="Unassembled WGS sequence"/>
</dbReference>
<dbReference type="InterPro" id="IPR053151">
    <property type="entry name" value="RNase_H-like"/>
</dbReference>
<dbReference type="InterPro" id="IPR012337">
    <property type="entry name" value="RNaseH-like_sf"/>
</dbReference>
<dbReference type="GO" id="GO:0004523">
    <property type="term" value="F:RNA-DNA hybrid ribonuclease activity"/>
    <property type="evidence" value="ECO:0007669"/>
    <property type="project" value="InterPro"/>
</dbReference>
<evidence type="ECO:0000259" key="1">
    <source>
        <dbReference type="Pfam" id="PF13456"/>
    </source>
</evidence>
<dbReference type="InterPro" id="IPR002156">
    <property type="entry name" value="RNaseH_domain"/>
</dbReference>
<dbReference type="PANTHER" id="PTHR47723">
    <property type="entry name" value="OS05G0353850 PROTEIN"/>
    <property type="match status" value="1"/>
</dbReference>